<evidence type="ECO:0000259" key="6">
    <source>
        <dbReference type="Pfam" id="PF00501"/>
    </source>
</evidence>
<dbReference type="SUPFAM" id="SSF56801">
    <property type="entry name" value="Acetyl-CoA synthetase-like"/>
    <property type="match status" value="1"/>
</dbReference>
<evidence type="ECO:0000313" key="9">
    <source>
        <dbReference type="Proteomes" id="UP000467636"/>
    </source>
</evidence>
<feature type="transmembrane region" description="Helical" evidence="5">
    <location>
        <begin position="217"/>
        <end position="237"/>
    </location>
</feature>
<dbReference type="Pfam" id="PF00501">
    <property type="entry name" value="AMP-binding"/>
    <property type="match status" value="1"/>
</dbReference>
<evidence type="ECO:0000256" key="3">
    <source>
        <dbReference type="ARBA" id="ARBA00022832"/>
    </source>
</evidence>
<dbReference type="CDD" id="cd05931">
    <property type="entry name" value="FAAL"/>
    <property type="match status" value="1"/>
</dbReference>
<evidence type="ECO:0000256" key="1">
    <source>
        <dbReference type="ARBA" id="ARBA00006432"/>
    </source>
</evidence>
<keyword evidence="2" id="KW-0436">Ligase</keyword>
<dbReference type="Gene3D" id="3.40.50.12780">
    <property type="entry name" value="N-terminal domain of ligase-like"/>
    <property type="match status" value="1"/>
</dbReference>
<keyword evidence="5" id="KW-0472">Membrane</keyword>
<reference evidence="8 9" key="1">
    <citation type="journal article" date="2019" name="Emerg. Microbes Infect.">
        <title>Comprehensive subspecies identification of 175 nontuberculous mycobacteria species based on 7547 genomic profiles.</title>
        <authorList>
            <person name="Matsumoto Y."/>
            <person name="Kinjo T."/>
            <person name="Motooka D."/>
            <person name="Nabeya D."/>
            <person name="Jung N."/>
            <person name="Uechi K."/>
            <person name="Horii T."/>
            <person name="Iida T."/>
            <person name="Fujita J."/>
            <person name="Nakamura S."/>
        </authorList>
    </citation>
    <scope>NUCLEOTIDE SEQUENCE [LARGE SCALE GENOMIC DNA]</scope>
    <source>
        <strain evidence="8 9">JCM 12143</strain>
    </source>
</reference>
<dbReference type="GO" id="GO:0071766">
    <property type="term" value="P:Actinobacterium-type cell wall biogenesis"/>
    <property type="evidence" value="ECO:0007669"/>
    <property type="project" value="UniProtKB-ARBA"/>
</dbReference>
<evidence type="ECO:0000259" key="7">
    <source>
        <dbReference type="Pfam" id="PF23024"/>
    </source>
</evidence>
<evidence type="ECO:0000256" key="2">
    <source>
        <dbReference type="ARBA" id="ARBA00022598"/>
    </source>
</evidence>
<evidence type="ECO:0000313" key="8">
    <source>
        <dbReference type="EMBL" id="BBX21410.1"/>
    </source>
</evidence>
<feature type="domain" description="AMP-dependent synthetase/ligase" evidence="6">
    <location>
        <begin position="16"/>
        <end position="412"/>
    </location>
</feature>
<dbReference type="AlphaFoldDB" id="A0AAD1HV40"/>
<dbReference type="GO" id="GO:0016874">
    <property type="term" value="F:ligase activity"/>
    <property type="evidence" value="ECO:0007669"/>
    <property type="project" value="UniProtKB-KW"/>
</dbReference>
<dbReference type="InterPro" id="IPR040097">
    <property type="entry name" value="FAAL/FAAC"/>
</dbReference>
<keyword evidence="4" id="KW-0443">Lipid metabolism</keyword>
<dbReference type="InterPro" id="IPR045851">
    <property type="entry name" value="AMP-bd_C_sf"/>
</dbReference>
<accession>A0AAD1HV40</accession>
<dbReference type="RefSeq" id="WP_234808640.1">
    <property type="nucleotide sequence ID" value="NZ_AP022564.1"/>
</dbReference>
<feature type="domain" description="AMP-binding enzyme C-terminal" evidence="7">
    <location>
        <begin position="461"/>
        <end position="576"/>
    </location>
</feature>
<dbReference type="GO" id="GO:0070566">
    <property type="term" value="F:adenylyltransferase activity"/>
    <property type="evidence" value="ECO:0007669"/>
    <property type="project" value="TreeGrafter"/>
</dbReference>
<dbReference type="Pfam" id="PF23024">
    <property type="entry name" value="AMP-dom_DIP2-like"/>
    <property type="match status" value="1"/>
</dbReference>
<dbReference type="Proteomes" id="UP000467636">
    <property type="component" value="Chromosome"/>
</dbReference>
<evidence type="ECO:0000256" key="5">
    <source>
        <dbReference type="SAM" id="Phobius"/>
    </source>
</evidence>
<name>A0AAD1HV40_9MYCO</name>
<dbReference type="EMBL" id="AP022564">
    <property type="protein sequence ID" value="BBX21410.1"/>
    <property type="molecule type" value="Genomic_DNA"/>
</dbReference>
<comment type="similarity">
    <text evidence="1">Belongs to the ATP-dependent AMP-binding enzyme family.</text>
</comment>
<dbReference type="GO" id="GO:0006633">
    <property type="term" value="P:fatty acid biosynthetic process"/>
    <property type="evidence" value="ECO:0007669"/>
    <property type="project" value="TreeGrafter"/>
</dbReference>
<feature type="transmembrane region" description="Helical" evidence="5">
    <location>
        <begin position="77"/>
        <end position="96"/>
    </location>
</feature>
<dbReference type="InterPro" id="IPR042099">
    <property type="entry name" value="ANL_N_sf"/>
</dbReference>
<dbReference type="FunFam" id="3.40.50.12780:FF:000013">
    <property type="entry name" value="Long-chain-fatty-acid--AMP ligase FadD32"/>
    <property type="match status" value="1"/>
</dbReference>
<gene>
    <name evidence="8" type="ORF">MTER_08210</name>
</gene>
<keyword evidence="3" id="KW-0276">Fatty acid metabolism</keyword>
<sequence>MSDYDLTSENTLLDVLQRRAEQYPDKVAFSFSYHGDDEDRSQLTYHELDLKARAIASTLQQQGAGGQRVLVLYRPGLEFVAAFFGCIYAGAVAVPVHQRMAPRLTAVVPDAKASFVLATADTQANTKAMIDELAEGRSLHWHLIEDAVLGDPEGWTPPDVNADSTAMIQYTSGSTRSPKGVVLTHRNLLHNLEIVRQAWRGDDTGVGVYWLPPHHDMGLIGVVLEILYVGATAVLMSPTAFIKRPMRWLEAVSRHRAIITTAPNFAYDKCVETSTPEERAALDLSNLSIAMNGGEPIRAVTLQNFAAAFAPAGFRLEAFTPVYGLAEATLLVAGGSDEAVPGVRYIDRTALSSDRVTDVAPEHPSAATLVSCGPPRGGQDVAIVDPVTHRLCEPDEVGEIWVAGPSVAQGYWGRPEETAQTFAAYLSQADGSESARGPFLRTGDLGFLCAGELFVTGRYQDLVTIDGHNYYPNDVEFTVQDCHPVLVAGRGAVFTVTPRPHAVEHLVVVQEVDRDLIGQTDLADVVDAIRATITEHHRLEAHDVVLVEHVSIPTTSSGKIQRGQCRQQFLDGDLAVVAHWQAPPDGVDEAEQAENMAVAQEILAEAVRRASGGA</sequence>
<keyword evidence="5" id="KW-0812">Transmembrane</keyword>
<protein>
    <submittedName>
        <fullName evidence="8">Acyl-CoA synthetase</fullName>
    </submittedName>
</protein>
<dbReference type="InterPro" id="IPR025110">
    <property type="entry name" value="AMP-bd_C"/>
</dbReference>
<proteinExistence type="inferred from homology"/>
<dbReference type="GO" id="GO:0005886">
    <property type="term" value="C:plasma membrane"/>
    <property type="evidence" value="ECO:0007669"/>
    <property type="project" value="TreeGrafter"/>
</dbReference>
<organism evidence="8 9">
    <name type="scientific">Mycolicibacter terrae</name>
    <dbReference type="NCBI Taxonomy" id="1788"/>
    <lineage>
        <taxon>Bacteria</taxon>
        <taxon>Bacillati</taxon>
        <taxon>Actinomycetota</taxon>
        <taxon>Actinomycetes</taxon>
        <taxon>Mycobacteriales</taxon>
        <taxon>Mycobacteriaceae</taxon>
        <taxon>Mycolicibacter</taxon>
    </lineage>
</organism>
<dbReference type="PANTHER" id="PTHR22754:SF32">
    <property type="entry name" value="DISCO-INTERACTING PROTEIN 2"/>
    <property type="match status" value="1"/>
</dbReference>
<evidence type="ECO:0000256" key="4">
    <source>
        <dbReference type="ARBA" id="ARBA00023098"/>
    </source>
</evidence>
<dbReference type="PANTHER" id="PTHR22754">
    <property type="entry name" value="DISCO-INTERACTING PROTEIN 2 DIP2 -RELATED"/>
    <property type="match status" value="1"/>
</dbReference>
<dbReference type="Gene3D" id="3.30.300.30">
    <property type="match status" value="1"/>
</dbReference>
<keyword evidence="9" id="KW-1185">Reference proteome</keyword>
<keyword evidence="5" id="KW-1133">Transmembrane helix</keyword>
<dbReference type="InterPro" id="IPR000873">
    <property type="entry name" value="AMP-dep_synth/lig_dom"/>
</dbReference>